<reference evidence="12" key="1">
    <citation type="journal article" date="2014" name="Nat. Commun.">
        <title>Genome sequence of mungbean and insights into evolution within Vigna species.</title>
        <authorList>
            <person name="Kang Y.J."/>
            <person name="Kim S.K."/>
            <person name="Kim M.Y."/>
            <person name="Lestari P."/>
            <person name="Kim K.H."/>
            <person name="Ha B.K."/>
            <person name="Jun T.H."/>
            <person name="Hwang W.J."/>
            <person name="Lee T."/>
            <person name="Lee J."/>
            <person name="Shim S."/>
            <person name="Yoon M.Y."/>
            <person name="Jang Y.E."/>
            <person name="Han K.S."/>
            <person name="Taeprayoon P."/>
            <person name="Yoon N."/>
            <person name="Somta P."/>
            <person name="Tanya P."/>
            <person name="Kim K.S."/>
            <person name="Gwag J.G."/>
            <person name="Moon J.K."/>
            <person name="Lee Y.H."/>
            <person name="Park B.S."/>
            <person name="Bombarely A."/>
            <person name="Doyle J.J."/>
            <person name="Jackson S.A."/>
            <person name="Schafleitner R."/>
            <person name="Srinives P."/>
            <person name="Varshney R.K."/>
            <person name="Lee S.H."/>
        </authorList>
    </citation>
    <scope>NUCLEOTIDE SEQUENCE [LARGE SCALE GENOMIC DNA]</scope>
    <source>
        <strain evidence="12">cv. VC1973A</strain>
    </source>
</reference>
<dbReference type="GO" id="GO:0016117">
    <property type="term" value="P:carotenoid biosynthetic process"/>
    <property type="evidence" value="ECO:0007669"/>
    <property type="project" value="UniProtKB-KW"/>
</dbReference>
<sequence length="332" mass="35684">MSFANFGRWAPLRSMPMKRNTRSLLSPIDTVGREEIGFNFQAYMQHKINTVNRALDAAIELKEPKIIHEAMPYTLLPGGKKIRPVLCIAACELVGGTDYTAVPAACAVEMVHAMSLIHDDLPSIDNDDLRRGKPACHKVFGENVAILAGDALQACAFEHLAASTKGVSPTRVVRAIVELAKSVGAEGVAGGQVMDVSSEGLSSEVGLERVELIHLKKSAVLMEVAVVLGAIRGGGSDEEVEKLRMFGRCVGLIGQIVNDIEDVTKSTEELGRTAGKDLVVDKVTYPKVFGMDKSMEIAEKLVEDSKEILAGFDNPKVVPLCAVTNYIAGKIN</sequence>
<dbReference type="PROSITE" id="PS00723">
    <property type="entry name" value="POLYPRENYL_SYNTHASE_1"/>
    <property type="match status" value="1"/>
</dbReference>
<dbReference type="GO" id="GO:0005737">
    <property type="term" value="C:cytoplasm"/>
    <property type="evidence" value="ECO:0007669"/>
    <property type="project" value="UniProtKB-ARBA"/>
</dbReference>
<dbReference type="GeneID" id="106756883"/>
<dbReference type="SFLD" id="SFLDS00005">
    <property type="entry name" value="Isoprenoid_Synthase_Type_I"/>
    <property type="match status" value="1"/>
</dbReference>
<dbReference type="InterPro" id="IPR008949">
    <property type="entry name" value="Isoprenoid_synthase_dom_sf"/>
</dbReference>
<dbReference type="GO" id="GO:0004311">
    <property type="term" value="F:geranylgeranyl diphosphate synthase activity"/>
    <property type="evidence" value="ECO:0007669"/>
    <property type="project" value="TreeGrafter"/>
</dbReference>
<protein>
    <submittedName>
        <fullName evidence="13">Heterodimeric geranylgeranyl pyrophosphate synthase large subunit 1, chloroplastic-like</fullName>
    </submittedName>
</protein>
<dbReference type="RefSeq" id="XP_014494970.1">
    <property type="nucleotide sequence ID" value="XM_014639484.2"/>
</dbReference>
<dbReference type="GO" id="GO:0046872">
    <property type="term" value="F:metal ion binding"/>
    <property type="evidence" value="ECO:0007669"/>
    <property type="project" value="UniProtKB-KW"/>
</dbReference>
<reference evidence="13" key="2">
    <citation type="submission" date="2025-08" db="UniProtKB">
        <authorList>
            <consortium name="RefSeq"/>
        </authorList>
    </citation>
    <scope>IDENTIFICATION</scope>
    <source>
        <tissue evidence="13">Leaf</tissue>
    </source>
</reference>
<evidence type="ECO:0000256" key="9">
    <source>
        <dbReference type="ARBA" id="ARBA00022842"/>
    </source>
</evidence>
<dbReference type="InterPro" id="IPR033749">
    <property type="entry name" value="Polyprenyl_synt_CS"/>
</dbReference>
<dbReference type="InterPro" id="IPR000092">
    <property type="entry name" value="Polyprenyl_synt"/>
</dbReference>
<proteinExistence type="inferred from homology"/>
<evidence type="ECO:0000256" key="1">
    <source>
        <dbReference type="ARBA" id="ARBA00001946"/>
    </source>
</evidence>
<dbReference type="Proteomes" id="UP000087766">
    <property type="component" value="Chromosome 3"/>
</dbReference>
<dbReference type="CDD" id="cd00685">
    <property type="entry name" value="Trans_IPPS_HT"/>
    <property type="match status" value="1"/>
</dbReference>
<gene>
    <name evidence="13" type="primary">LOC106756883</name>
</gene>
<evidence type="ECO:0000256" key="2">
    <source>
        <dbReference type="ARBA" id="ARBA00004932"/>
    </source>
</evidence>
<evidence type="ECO:0000313" key="12">
    <source>
        <dbReference type="Proteomes" id="UP000087766"/>
    </source>
</evidence>
<dbReference type="Gramene" id="Vradi03g01900.1">
    <property type="protein sequence ID" value="Vradi03g01900.1"/>
    <property type="gene ID" value="Vradi03g01900"/>
</dbReference>
<dbReference type="STRING" id="3916.A0A1S3TMH3"/>
<dbReference type="PANTHER" id="PTHR43281">
    <property type="entry name" value="FARNESYL DIPHOSPHATE SYNTHASE"/>
    <property type="match status" value="1"/>
</dbReference>
<comment type="pathway">
    <text evidence="2">Isoprenoid biosynthesis; geranyl diphosphate biosynthesis; geranyl diphosphate from dimethylallyl diphosphate and isopentenyl diphosphate: step 1/1.</text>
</comment>
<dbReference type="AlphaFoldDB" id="A0A1S3TMH3"/>
<keyword evidence="6 11" id="KW-0808">Transferase</keyword>
<comment type="pathway">
    <text evidence="3">Isoprenoid biosynthesis; farnesyl diphosphate biosynthesis; farnesyl diphosphate from geranyl diphosphate and isopentenyl diphosphate: step 1/1.</text>
</comment>
<evidence type="ECO:0000256" key="5">
    <source>
        <dbReference type="ARBA" id="ARBA00006706"/>
    </source>
</evidence>
<comment type="pathway">
    <text evidence="4">Isoprenoid biosynthesis; geranylgeranyl diphosphate biosynthesis; geranylgeranyl diphosphate from farnesyl diphosphate and isopentenyl diphosphate: step 1/1.</text>
</comment>
<evidence type="ECO:0000256" key="11">
    <source>
        <dbReference type="RuleBase" id="RU004466"/>
    </source>
</evidence>
<evidence type="ECO:0000256" key="8">
    <source>
        <dbReference type="ARBA" id="ARBA00022746"/>
    </source>
</evidence>
<evidence type="ECO:0000256" key="7">
    <source>
        <dbReference type="ARBA" id="ARBA00022723"/>
    </source>
</evidence>
<evidence type="ECO:0000256" key="4">
    <source>
        <dbReference type="ARBA" id="ARBA00005221"/>
    </source>
</evidence>
<keyword evidence="12" id="KW-1185">Reference proteome</keyword>
<dbReference type="SUPFAM" id="SSF48576">
    <property type="entry name" value="Terpenoid synthases"/>
    <property type="match status" value="1"/>
</dbReference>
<dbReference type="SMR" id="A0A1S3TMH3"/>
<keyword evidence="8" id="KW-0125">Carotenoid biosynthesis</keyword>
<dbReference type="PANTHER" id="PTHR43281:SF33">
    <property type="entry name" value="GERANYLGERANYL PYROPHOSPHATE SYNTHASE 7, CHLOROPLASTIC"/>
    <property type="match status" value="1"/>
</dbReference>
<dbReference type="Pfam" id="PF00348">
    <property type="entry name" value="polyprenyl_synt"/>
    <property type="match status" value="1"/>
</dbReference>
<dbReference type="Gene3D" id="1.10.600.10">
    <property type="entry name" value="Farnesyl Diphosphate Synthase"/>
    <property type="match status" value="1"/>
</dbReference>
<keyword evidence="7" id="KW-0479">Metal-binding</keyword>
<keyword evidence="10" id="KW-0414">Isoprene biosynthesis</keyword>
<comment type="similarity">
    <text evidence="5 11">Belongs to the FPP/GGPP synthase family.</text>
</comment>
<dbReference type="NCBIfam" id="NF045485">
    <property type="entry name" value="FPPsyn"/>
    <property type="match status" value="1"/>
</dbReference>
<evidence type="ECO:0000256" key="10">
    <source>
        <dbReference type="ARBA" id="ARBA00023229"/>
    </source>
</evidence>
<evidence type="ECO:0000313" key="13">
    <source>
        <dbReference type="RefSeq" id="XP_014494970.1"/>
    </source>
</evidence>
<accession>A0A1S3TMH3</accession>
<dbReference type="KEGG" id="vra:106756883"/>
<dbReference type="OrthoDB" id="6921389at2759"/>
<keyword evidence="9" id="KW-0460">Magnesium</keyword>
<comment type="cofactor">
    <cofactor evidence="1">
        <name>Mg(2+)</name>
        <dbReference type="ChEBI" id="CHEBI:18420"/>
    </cofactor>
</comment>
<dbReference type="SFLD" id="SFLDG01017">
    <property type="entry name" value="Polyprenyl_Transferase_Like"/>
    <property type="match status" value="1"/>
</dbReference>
<evidence type="ECO:0000256" key="3">
    <source>
        <dbReference type="ARBA" id="ARBA00005035"/>
    </source>
</evidence>
<organism evidence="12 13">
    <name type="scientific">Vigna radiata var. radiata</name>
    <name type="common">Mung bean</name>
    <name type="synonym">Phaseolus aureus</name>
    <dbReference type="NCBI Taxonomy" id="3916"/>
    <lineage>
        <taxon>Eukaryota</taxon>
        <taxon>Viridiplantae</taxon>
        <taxon>Streptophyta</taxon>
        <taxon>Embryophyta</taxon>
        <taxon>Tracheophyta</taxon>
        <taxon>Spermatophyta</taxon>
        <taxon>Magnoliopsida</taxon>
        <taxon>eudicotyledons</taxon>
        <taxon>Gunneridae</taxon>
        <taxon>Pentapetalae</taxon>
        <taxon>rosids</taxon>
        <taxon>fabids</taxon>
        <taxon>Fabales</taxon>
        <taxon>Fabaceae</taxon>
        <taxon>Papilionoideae</taxon>
        <taxon>50 kb inversion clade</taxon>
        <taxon>NPAAA clade</taxon>
        <taxon>indigoferoid/millettioid clade</taxon>
        <taxon>Phaseoleae</taxon>
        <taxon>Vigna</taxon>
    </lineage>
</organism>
<dbReference type="InterPro" id="IPR053378">
    <property type="entry name" value="Prenyl_diphosphate_synthase"/>
</dbReference>
<evidence type="ECO:0000256" key="6">
    <source>
        <dbReference type="ARBA" id="ARBA00022679"/>
    </source>
</evidence>
<name>A0A1S3TMH3_VIGRR</name>
<dbReference type="FunFam" id="1.10.600.10:FF:000001">
    <property type="entry name" value="Geranylgeranyl diphosphate synthase"/>
    <property type="match status" value="1"/>
</dbReference>